<keyword evidence="3" id="KW-1185">Reference proteome</keyword>
<dbReference type="AlphaFoldDB" id="A0A501PRW5"/>
<feature type="chain" id="PRO_5021230577" evidence="1">
    <location>
        <begin position="22"/>
        <end position="147"/>
    </location>
</feature>
<dbReference type="RefSeq" id="WP_139938148.1">
    <property type="nucleotide sequence ID" value="NZ_JBHSYP010000022.1"/>
</dbReference>
<name>A0A501PRW5_9PROT</name>
<keyword evidence="1" id="KW-0732">Signal</keyword>
<dbReference type="OrthoDB" id="7365624at2"/>
<comment type="caution">
    <text evidence="2">The sequence shown here is derived from an EMBL/GenBank/DDBJ whole genome shotgun (WGS) entry which is preliminary data.</text>
</comment>
<evidence type="ECO:0000256" key="1">
    <source>
        <dbReference type="SAM" id="SignalP"/>
    </source>
</evidence>
<protein>
    <submittedName>
        <fullName evidence="2">Uncharacterized protein</fullName>
    </submittedName>
</protein>
<feature type="signal peptide" evidence="1">
    <location>
        <begin position="1"/>
        <end position="21"/>
    </location>
</feature>
<evidence type="ECO:0000313" key="3">
    <source>
        <dbReference type="Proteomes" id="UP000319148"/>
    </source>
</evidence>
<reference evidence="3" key="1">
    <citation type="submission" date="2019-06" db="EMBL/GenBank/DDBJ databases">
        <title>The complete genome of Emcibacter congregatus ZYLT.</title>
        <authorList>
            <person name="Zhao Z."/>
        </authorList>
    </citation>
    <scope>NUCLEOTIDE SEQUENCE [LARGE SCALE GENOMIC DNA]</scope>
    <source>
        <strain evidence="3">MCCC 1A06723</strain>
    </source>
</reference>
<organism evidence="2 3">
    <name type="scientific">Emcibacter nanhaiensis</name>
    <dbReference type="NCBI Taxonomy" id="1505037"/>
    <lineage>
        <taxon>Bacteria</taxon>
        <taxon>Pseudomonadati</taxon>
        <taxon>Pseudomonadota</taxon>
        <taxon>Alphaproteobacteria</taxon>
        <taxon>Emcibacterales</taxon>
        <taxon>Emcibacteraceae</taxon>
        <taxon>Emcibacter</taxon>
    </lineage>
</organism>
<sequence length="147" mass="16204">MKCVFSATLLAALFMVNVAYADKQVIVVDHNICRQLVPHVPAPDVEYKPGEDVRGQQVVPADIPGSYPQFATGDASFYLVQDLADLAGSRMKEKYPGLSQDMIVGYVELKNGVAYLNGKPLSAQQNSELVYICRKIKSEKLAPDEKR</sequence>
<accession>A0A501PRW5</accession>
<gene>
    <name evidence="2" type="ORF">FIV46_02130</name>
</gene>
<proteinExistence type="predicted"/>
<dbReference type="Proteomes" id="UP000319148">
    <property type="component" value="Unassembled WGS sequence"/>
</dbReference>
<dbReference type="EMBL" id="VFIY01000004">
    <property type="protein sequence ID" value="TPD62898.1"/>
    <property type="molecule type" value="Genomic_DNA"/>
</dbReference>
<evidence type="ECO:0000313" key="2">
    <source>
        <dbReference type="EMBL" id="TPD62898.1"/>
    </source>
</evidence>